<feature type="domain" description="Bacterial bifunctional deaminase-reductase C-terminal" evidence="10">
    <location>
        <begin position="3"/>
        <end position="189"/>
    </location>
</feature>
<comment type="caution">
    <text evidence="11">The sequence shown here is derived from an EMBL/GenBank/DDBJ whole genome shotgun (WGS) entry which is preliminary data.</text>
</comment>
<evidence type="ECO:0000256" key="9">
    <source>
        <dbReference type="ARBA" id="ARBA00049020"/>
    </source>
</evidence>
<evidence type="ECO:0000256" key="6">
    <source>
        <dbReference type="ARBA" id="ARBA00030073"/>
    </source>
</evidence>
<protein>
    <recommendedName>
        <fullName evidence="4">2,5-diamino-6-ribosylamino-4(3H)-pyrimidinone 5'-phosphate reductase</fullName>
        <ecNumber evidence="3">1.1.1.302</ecNumber>
    </recommendedName>
    <alternativeName>
        <fullName evidence="7">2,5-diamino-6-(5-phospho-D-ribosylamino)pyrimidin-4(3H)-one reductase</fullName>
    </alternativeName>
    <alternativeName>
        <fullName evidence="6">2,5-diamino-6-ribitylamino-4(3H)-pyrimidinone 5'-phosphate synthase</fullName>
    </alternativeName>
</protein>
<dbReference type="GO" id="GO:0009231">
    <property type="term" value="P:riboflavin biosynthetic process"/>
    <property type="evidence" value="ECO:0007669"/>
    <property type="project" value="UniProtKB-KW"/>
</dbReference>
<evidence type="ECO:0000256" key="5">
    <source>
        <dbReference type="ARBA" id="ARBA00022619"/>
    </source>
</evidence>
<keyword evidence="5" id="KW-0686">Riboflavin biosynthesis</keyword>
<dbReference type="EC" id="1.1.1.302" evidence="3"/>
<dbReference type="PANTHER" id="PTHR38011">
    <property type="entry name" value="DIHYDROFOLATE REDUCTASE FAMILY PROTEIN (AFU_ORTHOLOGUE AFUA_8G06820)"/>
    <property type="match status" value="1"/>
</dbReference>
<dbReference type="EMBL" id="MU863679">
    <property type="protein sequence ID" value="KAK4097271.1"/>
    <property type="molecule type" value="Genomic_DNA"/>
</dbReference>
<evidence type="ECO:0000313" key="11">
    <source>
        <dbReference type="EMBL" id="KAK4097271.1"/>
    </source>
</evidence>
<dbReference type="AlphaFoldDB" id="A0AAN6SY39"/>
<keyword evidence="12" id="KW-1185">Reference proteome</keyword>
<reference evidence="11" key="1">
    <citation type="journal article" date="2023" name="Mol. Phylogenet. Evol.">
        <title>Genome-scale phylogeny and comparative genomics of the fungal order Sordariales.</title>
        <authorList>
            <person name="Hensen N."/>
            <person name="Bonometti L."/>
            <person name="Westerberg I."/>
            <person name="Brannstrom I.O."/>
            <person name="Guillou S."/>
            <person name="Cros-Aarteil S."/>
            <person name="Calhoun S."/>
            <person name="Haridas S."/>
            <person name="Kuo A."/>
            <person name="Mondo S."/>
            <person name="Pangilinan J."/>
            <person name="Riley R."/>
            <person name="LaButti K."/>
            <person name="Andreopoulos B."/>
            <person name="Lipzen A."/>
            <person name="Chen C."/>
            <person name="Yan M."/>
            <person name="Daum C."/>
            <person name="Ng V."/>
            <person name="Clum A."/>
            <person name="Steindorff A."/>
            <person name="Ohm R.A."/>
            <person name="Martin F."/>
            <person name="Silar P."/>
            <person name="Natvig D.O."/>
            <person name="Lalanne C."/>
            <person name="Gautier V."/>
            <person name="Ament-Velasquez S.L."/>
            <person name="Kruys A."/>
            <person name="Hutchinson M.I."/>
            <person name="Powell A.J."/>
            <person name="Barry K."/>
            <person name="Miller A.N."/>
            <person name="Grigoriev I.V."/>
            <person name="Debuchy R."/>
            <person name="Gladieux P."/>
            <person name="Hiltunen Thoren M."/>
            <person name="Johannesson H."/>
        </authorList>
    </citation>
    <scope>NUCLEOTIDE SEQUENCE</scope>
    <source>
        <strain evidence="11">CBS 757.83</strain>
    </source>
</reference>
<dbReference type="SUPFAM" id="SSF53597">
    <property type="entry name" value="Dihydrofolate reductase-like"/>
    <property type="match status" value="1"/>
</dbReference>
<comment type="catalytic activity">
    <reaction evidence="8">
        <text>2,5-diamino-6-(1-D-ribitylamino)pyrimidin-4(3H)-one 5'-phosphate + NAD(+) = 2,5-diamino-6-(1-D-ribosylamino)pyrimidin-4(3H)-one 5'-phosphate + NADH + H(+)</text>
        <dbReference type="Rhea" id="RHEA:27274"/>
        <dbReference type="ChEBI" id="CHEBI:15378"/>
        <dbReference type="ChEBI" id="CHEBI:57540"/>
        <dbReference type="ChEBI" id="CHEBI:57945"/>
        <dbReference type="ChEBI" id="CHEBI:58890"/>
        <dbReference type="ChEBI" id="CHEBI:59545"/>
        <dbReference type="EC" id="1.1.1.302"/>
    </reaction>
</comment>
<name>A0AAN6SY39_9PEZI</name>
<evidence type="ECO:0000256" key="3">
    <source>
        <dbReference type="ARBA" id="ARBA00012851"/>
    </source>
</evidence>
<evidence type="ECO:0000256" key="1">
    <source>
        <dbReference type="ARBA" id="ARBA00003555"/>
    </source>
</evidence>
<proteinExistence type="inferred from homology"/>
<dbReference type="Pfam" id="PF01872">
    <property type="entry name" value="RibD_C"/>
    <property type="match status" value="1"/>
</dbReference>
<reference evidence="11" key="2">
    <citation type="submission" date="2023-05" db="EMBL/GenBank/DDBJ databases">
        <authorList>
            <consortium name="Lawrence Berkeley National Laboratory"/>
            <person name="Steindorff A."/>
            <person name="Hensen N."/>
            <person name="Bonometti L."/>
            <person name="Westerberg I."/>
            <person name="Brannstrom I.O."/>
            <person name="Guillou S."/>
            <person name="Cros-Aarteil S."/>
            <person name="Calhoun S."/>
            <person name="Haridas S."/>
            <person name="Kuo A."/>
            <person name="Mondo S."/>
            <person name="Pangilinan J."/>
            <person name="Riley R."/>
            <person name="Labutti K."/>
            <person name="Andreopoulos B."/>
            <person name="Lipzen A."/>
            <person name="Chen C."/>
            <person name="Yanf M."/>
            <person name="Daum C."/>
            <person name="Ng V."/>
            <person name="Clum A."/>
            <person name="Ohm R."/>
            <person name="Martin F."/>
            <person name="Silar P."/>
            <person name="Natvig D."/>
            <person name="Lalanne C."/>
            <person name="Gautier V."/>
            <person name="Ament-Velasquez S.L."/>
            <person name="Kruys A."/>
            <person name="Hutchinson M.I."/>
            <person name="Powell A.J."/>
            <person name="Barry K."/>
            <person name="Miller A.N."/>
            <person name="Grigoriev I.V."/>
            <person name="Debuchy R."/>
            <person name="Gladieux P."/>
            <person name="Thoren M.H."/>
            <person name="Johannesson H."/>
        </authorList>
    </citation>
    <scope>NUCLEOTIDE SEQUENCE</scope>
    <source>
        <strain evidence="11">CBS 757.83</strain>
    </source>
</reference>
<organism evidence="11 12">
    <name type="scientific">Parathielavia hyrcaniae</name>
    <dbReference type="NCBI Taxonomy" id="113614"/>
    <lineage>
        <taxon>Eukaryota</taxon>
        <taxon>Fungi</taxon>
        <taxon>Dikarya</taxon>
        <taxon>Ascomycota</taxon>
        <taxon>Pezizomycotina</taxon>
        <taxon>Sordariomycetes</taxon>
        <taxon>Sordariomycetidae</taxon>
        <taxon>Sordariales</taxon>
        <taxon>Chaetomiaceae</taxon>
        <taxon>Parathielavia</taxon>
    </lineage>
</organism>
<sequence>MPLLRYNLAPTLNGYIASLPSHGTPWIVEDATIDFGALYAEFSAFVMGRKTYETLLALEPNPLAGRPRESVVVFSRDERFKREFGGGAVTVVDGEAGVEVVRRLKESDSESESGVGYKEEKDVWLMGGGELAGLLMRRGLVDVVETAIMPVVVTEGVKMFGEGKVGGDRDGDKGEVGWRLVLDKAERLETGILMTRYGVLYD</sequence>
<dbReference type="InterPro" id="IPR024072">
    <property type="entry name" value="DHFR-like_dom_sf"/>
</dbReference>
<dbReference type="InterPro" id="IPR002734">
    <property type="entry name" value="RibDG_C"/>
</dbReference>
<dbReference type="Proteomes" id="UP001305647">
    <property type="component" value="Unassembled WGS sequence"/>
</dbReference>
<comment type="catalytic activity">
    <reaction evidence="9">
        <text>2,5-diamino-6-(1-D-ribitylamino)pyrimidin-4(3H)-one 5'-phosphate + NADP(+) = 2,5-diamino-6-(1-D-ribosylamino)pyrimidin-4(3H)-one 5'-phosphate + NADPH + H(+)</text>
        <dbReference type="Rhea" id="RHEA:27278"/>
        <dbReference type="ChEBI" id="CHEBI:15378"/>
        <dbReference type="ChEBI" id="CHEBI:57783"/>
        <dbReference type="ChEBI" id="CHEBI:58349"/>
        <dbReference type="ChEBI" id="CHEBI:58890"/>
        <dbReference type="ChEBI" id="CHEBI:59545"/>
        <dbReference type="EC" id="1.1.1.302"/>
    </reaction>
</comment>
<comment type="function">
    <text evidence="1">Catalyzes an early step in riboflavin biosynthesis, the NADPH-dependent reduction of the ribose side chain of 2,5-diamino-6-ribosylamino-4(3H)-pyrimidinone 5'-phosphate, yielding 2,5-diamino-6-ribitylamino-4(3H)-pyrimidinone 5'-phosphate.</text>
</comment>
<evidence type="ECO:0000256" key="2">
    <source>
        <dbReference type="ARBA" id="ARBA00009723"/>
    </source>
</evidence>
<evidence type="ECO:0000313" key="12">
    <source>
        <dbReference type="Proteomes" id="UP001305647"/>
    </source>
</evidence>
<dbReference type="GO" id="GO:0008703">
    <property type="term" value="F:5-amino-6-(5-phosphoribosylamino)uracil reductase activity"/>
    <property type="evidence" value="ECO:0007669"/>
    <property type="project" value="InterPro"/>
</dbReference>
<comment type="similarity">
    <text evidence="2">Belongs to the HTP reductase family.</text>
</comment>
<evidence type="ECO:0000259" key="10">
    <source>
        <dbReference type="Pfam" id="PF01872"/>
    </source>
</evidence>
<evidence type="ECO:0000256" key="4">
    <source>
        <dbReference type="ARBA" id="ARBA00015035"/>
    </source>
</evidence>
<dbReference type="PANTHER" id="PTHR38011:SF11">
    <property type="entry name" value="2,5-DIAMINO-6-RIBOSYLAMINO-4(3H)-PYRIMIDINONE 5'-PHOSPHATE REDUCTASE"/>
    <property type="match status" value="1"/>
</dbReference>
<evidence type="ECO:0000256" key="8">
    <source>
        <dbReference type="ARBA" id="ARBA00047550"/>
    </source>
</evidence>
<gene>
    <name evidence="11" type="ORF">N658DRAFT_527147</name>
</gene>
<dbReference type="InterPro" id="IPR050765">
    <property type="entry name" value="Riboflavin_Biosynth_HTPR"/>
</dbReference>
<dbReference type="Gene3D" id="3.40.430.10">
    <property type="entry name" value="Dihydrofolate Reductase, subunit A"/>
    <property type="match status" value="1"/>
</dbReference>
<evidence type="ECO:0000256" key="7">
    <source>
        <dbReference type="ARBA" id="ARBA00031630"/>
    </source>
</evidence>
<accession>A0AAN6SY39</accession>